<feature type="region of interest" description="Disordered" evidence="1">
    <location>
        <begin position="608"/>
        <end position="639"/>
    </location>
</feature>
<dbReference type="Proteomes" id="UP000438448">
    <property type="component" value="Unassembled WGS sequence"/>
</dbReference>
<feature type="region of interest" description="Disordered" evidence="1">
    <location>
        <begin position="956"/>
        <end position="980"/>
    </location>
</feature>
<feature type="compositionally biased region" description="Polar residues" evidence="1">
    <location>
        <begin position="793"/>
        <end position="807"/>
    </location>
</feature>
<evidence type="ECO:0000256" key="1">
    <source>
        <dbReference type="SAM" id="MobiDB-lite"/>
    </source>
</evidence>
<keyword evidence="3" id="KW-1185">Reference proteome</keyword>
<dbReference type="EMBL" id="WEGK01000017">
    <property type="protein sequence ID" value="MQY23172.1"/>
    <property type="molecule type" value="Genomic_DNA"/>
</dbReference>
<sequence length="1212" mass="136107">MLFELLRGEIGGSFRQARLPMIGRSSLEFGRTPHRTATRLSRRGDAARTGVITVRIVEMPVRVIRIHIRRREPIQHGHTEIRELAVPIHIELCHRDGAAHLTETLVVAEGVEGRFRADTHPGQHLIGHRGHVPAERLRTRVLECLQPLHNSLRRRQIADVDDDGVVPQLVRPGHLHRVDARETARIVDDLVHDARGQIRSRVGGVHVDAIADIGEFQRLDVPVVVREGDLLGRPDIGGLGHQHADALQHRQLRVRSAIAQDLHQSAQVGVRIRGRPRDAPRVQPIDVVERMHRLAPIPDVPQEPVQTLPRQRRRRLPVPPIRQLPHRQQHVERCPRGQSAMEFGQGPRAVEHLREGVHHPLHRRGRIGHRMLRPVRHPAPGHLQRVTESIGFRSGSVEFARRMLQRVDIAQPARREIRALGATAQKIDGLIQRPHECRIARIGRLTRRATRPQLCIGQVDAGGSARRDAARSGAIDAVAGPGQVLRGDALSRNRLCVIVFQLIDHRLPSPHAVGAHVEVGADGVGEVAAGPRGHGIGLGLLVRGVFEFVDRAMPGVGQIGTFGASAQVVEGFLQRPDVLGMVRIGRLTRQPARPQPFSADADRAVARRTLPPETEPVHPLPGGLDGGMRGDPRTFGGIAHTDQPLHLARRIRLPHPRFRRRRDVPEDPPHRMQRPPLPVEQHRMGVAQFDRHRRRIVLHRTGGRIPHDDPAVLVHHHIRVRPRPHARAPGPRRRRIRVLVHDQRDRTIPLLTQPIRDRFVPTGELPQPPTRGRLQLPPGHPLGPDLPLERPNVPTTGQPPNQLQSQRSTLPLVRLPLLPNHFRSSPNPHTAPHRRTRPIRIRHPPRPLLPHSRLLRHHRHNRPRIGFRSRRILLPVPMHRFTSTIRRTPVSNNRIRKSRTPSTLSNGRIPVRINRFPRNLRHRIGTTPPRLRRGLRIRSTLPGLGRSTALRPNRFSRTLRPNTGLNNTTYPSPRLSNTTRPRTRLNDAIRPRTGISKPLRPTTSLHPPPRPSPRIHTPLRTRILSPRRIYHPIRITNRIHMRHNPFQAPIPLPTNLQLHIITRNNPPRTHPLPRNIRPGPPPPLHTSTITTTPATLHPRISSSRITRRTGVVRDSVGTGPIARHSRRCGVGVRRRVRPDGRLPIRCARRLFSGRTARTLRVARRRTSGTGCGWAFCGGSCGSAAVRAVVCGYGAAVARRGAGQAQACRGGVL</sequence>
<comment type="caution">
    <text evidence="2">The sequence shown here is derived from an EMBL/GenBank/DDBJ whole genome shotgun (WGS) entry which is preliminary data.</text>
</comment>
<feature type="compositionally biased region" description="Low complexity" evidence="1">
    <location>
        <begin position="772"/>
        <end position="786"/>
    </location>
</feature>
<gene>
    <name evidence="2" type="ORF">NRB20_62990</name>
</gene>
<dbReference type="AlphaFoldDB" id="A0A7K0DCW8"/>
<evidence type="ECO:0000313" key="2">
    <source>
        <dbReference type="EMBL" id="MQY23172.1"/>
    </source>
</evidence>
<evidence type="ECO:0000313" key="3">
    <source>
        <dbReference type="Proteomes" id="UP000438448"/>
    </source>
</evidence>
<proteinExistence type="predicted"/>
<name>A0A7K0DCW8_9NOCA</name>
<feature type="region of interest" description="Disordered" evidence="1">
    <location>
        <begin position="992"/>
        <end position="1017"/>
    </location>
</feature>
<feature type="region of interest" description="Disordered" evidence="1">
    <location>
        <begin position="759"/>
        <end position="807"/>
    </location>
</feature>
<accession>A0A7K0DCW8</accession>
<organism evidence="2 3">
    <name type="scientific">Nocardia macrotermitis</name>
    <dbReference type="NCBI Taxonomy" id="2585198"/>
    <lineage>
        <taxon>Bacteria</taxon>
        <taxon>Bacillati</taxon>
        <taxon>Actinomycetota</taxon>
        <taxon>Actinomycetes</taxon>
        <taxon>Mycobacteriales</taxon>
        <taxon>Nocardiaceae</taxon>
        <taxon>Nocardia</taxon>
    </lineage>
</organism>
<protein>
    <submittedName>
        <fullName evidence="2">Uncharacterized protein</fullName>
    </submittedName>
</protein>
<reference evidence="2 3" key="1">
    <citation type="submission" date="2019-10" db="EMBL/GenBank/DDBJ databases">
        <title>Nocardia macrotermitis sp. nov. and Nocardia aurantia sp. nov., isolated from the gut of fungus growing-termite Macrotermes natalensis.</title>
        <authorList>
            <person name="Benndorf R."/>
            <person name="Schwitalla J."/>
            <person name="Martin K."/>
            <person name="De Beer W."/>
            <person name="Kaster A.-K."/>
            <person name="Vollmers J."/>
            <person name="Poulsen M."/>
            <person name="Beemelmanns C."/>
        </authorList>
    </citation>
    <scope>NUCLEOTIDE SEQUENCE [LARGE SCALE GENOMIC DNA]</scope>
    <source>
        <strain evidence="2 3">RB20</strain>
    </source>
</reference>